<dbReference type="InterPro" id="IPR013549">
    <property type="entry name" value="DUF1731"/>
</dbReference>
<proteinExistence type="inferred from homology"/>
<comment type="similarity">
    <text evidence="1">Belongs to the NAD(P)-dependent epimerase/dehydratase family. SDR39U1 subfamily.</text>
</comment>
<dbReference type="SUPFAM" id="SSF51735">
    <property type="entry name" value="NAD(P)-binding Rossmann-fold domains"/>
    <property type="match status" value="1"/>
</dbReference>
<evidence type="ECO:0000259" key="3">
    <source>
        <dbReference type="Pfam" id="PF08338"/>
    </source>
</evidence>
<sequence>MKRYLITGGTGMVGSHLVNEIKQTDAHITILTRQDKTSNHPKITYINWSKEGWQHQVPDIDIVINLAGATLNKRWTSSHKQAMMLSRIQSTQTLFELFETREHKPEVLFNASAMGYYPPDLFTSYTELYRTLPFDFLSEIVYQWERFANKFKQFGTRVVLGRFGLILSDDGGALEMMELPYRLYVGGKLGSGRQWYSWIHIDDLIRGILFTINHDNAEGPFNLTAPIPERQNLFGYTLARAMHKPHETWAPKLILRAVLGQMSTVILDTQKVLPNKLHALGFEFKYNNLRNALDDLIKA</sequence>
<name>A0A0N0LV35_STAEP</name>
<dbReference type="KEGG" id="seps:DP17_1850"/>
<dbReference type="Pfam" id="PF08338">
    <property type="entry name" value="DUF1731"/>
    <property type="match status" value="1"/>
</dbReference>
<dbReference type="Gene3D" id="3.40.50.720">
    <property type="entry name" value="NAD(P)-binding Rossmann-like Domain"/>
    <property type="match status" value="1"/>
</dbReference>
<dbReference type="Proteomes" id="UP000228502">
    <property type="component" value="Unassembled WGS sequence"/>
</dbReference>
<reference evidence="4" key="2">
    <citation type="submission" date="2020-08" db="EMBL/GenBank/DDBJ databases">
        <title>Changes in the skin microbiome associated with squamous cell carcinoma in transplant recipients.</title>
        <authorList>
            <person name="Zaugg J."/>
            <person name="Krueger A."/>
            <person name="Lachner N."/>
        </authorList>
    </citation>
    <scope>NUCLEOTIDE SEQUENCE</scope>
    <source>
        <strain evidence="4">R5988</strain>
    </source>
</reference>
<dbReference type="PANTHER" id="PTHR11092:SF0">
    <property type="entry name" value="EPIMERASE FAMILY PROTEIN SDR39U1"/>
    <property type="match status" value="1"/>
</dbReference>
<dbReference type="SMR" id="A0A0N0LV35"/>
<dbReference type="RefSeq" id="WP_001829630.1">
    <property type="nucleotide sequence ID" value="NZ_AP019721.1"/>
</dbReference>
<evidence type="ECO:0000313" key="5">
    <source>
        <dbReference type="EMBL" id="PIH09962.1"/>
    </source>
</evidence>
<dbReference type="AlphaFoldDB" id="A0A0N0LV35"/>
<evidence type="ECO:0000256" key="1">
    <source>
        <dbReference type="ARBA" id="ARBA00009353"/>
    </source>
</evidence>
<dbReference type="PANTHER" id="PTHR11092">
    <property type="entry name" value="SUGAR NUCLEOTIDE EPIMERASE RELATED"/>
    <property type="match status" value="1"/>
</dbReference>
<dbReference type="InterPro" id="IPR001509">
    <property type="entry name" value="Epimerase_deHydtase"/>
</dbReference>
<feature type="domain" description="NAD-dependent epimerase/dehydratase" evidence="2">
    <location>
        <begin position="5"/>
        <end position="221"/>
    </location>
</feature>
<reference evidence="5 6" key="1">
    <citation type="submission" date="2017-10" db="EMBL/GenBank/DDBJ databases">
        <title>genome sequences of Staph epi in chlorhexidine trial.</title>
        <authorList>
            <person name="Greninger A.L."/>
            <person name="Addetia A."/>
            <person name="Qin X."/>
            <person name="Zerr D."/>
        </authorList>
    </citation>
    <scope>NUCLEOTIDE SEQUENCE [LARGE SCALE GENOMIC DNA]</scope>
    <source>
        <strain evidence="5 6">SCH-17</strain>
    </source>
</reference>
<dbReference type="OMA" id="YLPWIHI"/>
<organism evidence="4 7">
    <name type="scientific">Staphylococcus epidermidis</name>
    <dbReference type="NCBI Taxonomy" id="1282"/>
    <lineage>
        <taxon>Bacteria</taxon>
        <taxon>Bacillati</taxon>
        <taxon>Bacillota</taxon>
        <taxon>Bacilli</taxon>
        <taxon>Bacillales</taxon>
        <taxon>Staphylococcaceae</taxon>
        <taxon>Staphylococcus</taxon>
    </lineage>
</organism>
<feature type="domain" description="DUF1731" evidence="3">
    <location>
        <begin position="250"/>
        <end position="296"/>
    </location>
</feature>
<accession>A0A0N0LV35</accession>
<dbReference type="GeneID" id="50019299"/>
<evidence type="ECO:0000259" key="2">
    <source>
        <dbReference type="Pfam" id="PF01370"/>
    </source>
</evidence>
<dbReference type="Proteomes" id="UP000648077">
    <property type="component" value="Unassembled WGS sequence"/>
</dbReference>
<dbReference type="InterPro" id="IPR036291">
    <property type="entry name" value="NAD(P)-bd_dom_sf"/>
</dbReference>
<dbReference type="Pfam" id="PF01370">
    <property type="entry name" value="Epimerase"/>
    <property type="match status" value="1"/>
</dbReference>
<dbReference type="InterPro" id="IPR010099">
    <property type="entry name" value="SDR39U1"/>
</dbReference>
<dbReference type="EMBL" id="JACGQI010000010">
    <property type="protein sequence ID" value="MBF2230258.1"/>
    <property type="molecule type" value="Genomic_DNA"/>
</dbReference>
<dbReference type="EMBL" id="PEJG01000008">
    <property type="protein sequence ID" value="PIH09962.1"/>
    <property type="molecule type" value="Genomic_DNA"/>
</dbReference>
<dbReference type="NCBIfam" id="TIGR01777">
    <property type="entry name" value="yfcH"/>
    <property type="match status" value="1"/>
</dbReference>
<protein>
    <submittedName>
        <fullName evidence="5">Epimerase</fullName>
    </submittedName>
    <submittedName>
        <fullName evidence="4">TIGR01777 family protein</fullName>
    </submittedName>
</protein>
<comment type="caution">
    <text evidence="4">The sequence shown here is derived from an EMBL/GenBank/DDBJ whole genome shotgun (WGS) entry which is preliminary data.</text>
</comment>
<evidence type="ECO:0000313" key="4">
    <source>
        <dbReference type="EMBL" id="MBF2230258.1"/>
    </source>
</evidence>
<evidence type="ECO:0000313" key="7">
    <source>
        <dbReference type="Proteomes" id="UP000648077"/>
    </source>
</evidence>
<gene>
    <name evidence="5" type="ORF">CTJ08_07785</name>
    <name evidence="4" type="ORF">H3963_07440</name>
</gene>
<dbReference type="OrthoDB" id="9801773at2"/>
<evidence type="ECO:0000313" key="6">
    <source>
        <dbReference type="Proteomes" id="UP000228502"/>
    </source>
</evidence>